<accession>U2E2L1</accession>
<protein>
    <submittedName>
        <fullName evidence="1">Uncharacterized protein</fullName>
    </submittedName>
</protein>
<dbReference type="AlphaFoldDB" id="U2E2L1"/>
<name>U2E2L1_9BACE</name>
<organism evidence="1 2">
    <name type="scientific">Bacteroides pyogenes F0041</name>
    <dbReference type="NCBI Taxonomy" id="1321819"/>
    <lineage>
        <taxon>Bacteria</taxon>
        <taxon>Pseudomonadati</taxon>
        <taxon>Bacteroidota</taxon>
        <taxon>Bacteroidia</taxon>
        <taxon>Bacteroidales</taxon>
        <taxon>Bacteroidaceae</taxon>
        <taxon>Bacteroides</taxon>
    </lineage>
</organism>
<evidence type="ECO:0000313" key="1">
    <source>
        <dbReference type="EMBL" id="ERI88372.1"/>
    </source>
</evidence>
<dbReference type="Proteomes" id="UP000016496">
    <property type="component" value="Unassembled WGS sequence"/>
</dbReference>
<dbReference type="EMBL" id="AWSV01000039">
    <property type="protein sequence ID" value="ERI88372.1"/>
    <property type="molecule type" value="Genomic_DNA"/>
</dbReference>
<gene>
    <name evidence="1" type="ORF">HMPREF1981_00573</name>
</gene>
<reference evidence="1 2" key="1">
    <citation type="submission" date="2013-08" db="EMBL/GenBank/DDBJ databases">
        <authorList>
            <person name="Weinstock G."/>
            <person name="Sodergren E."/>
            <person name="Wylie T."/>
            <person name="Fulton L."/>
            <person name="Fulton R."/>
            <person name="Fronick C."/>
            <person name="O'Laughlin M."/>
            <person name="Godfrey J."/>
            <person name="Miner T."/>
            <person name="Herter B."/>
            <person name="Appelbaum E."/>
            <person name="Cordes M."/>
            <person name="Lek S."/>
            <person name="Wollam A."/>
            <person name="Pepin K.H."/>
            <person name="Palsikar V.B."/>
            <person name="Mitreva M."/>
            <person name="Wilson R.K."/>
        </authorList>
    </citation>
    <scope>NUCLEOTIDE SEQUENCE [LARGE SCALE GENOMIC DNA]</scope>
    <source>
        <strain evidence="1 2">F0041</strain>
    </source>
</reference>
<proteinExistence type="predicted"/>
<comment type="caution">
    <text evidence="1">The sequence shown here is derived from an EMBL/GenBank/DDBJ whole genome shotgun (WGS) entry which is preliminary data.</text>
</comment>
<dbReference type="HOGENOM" id="CLU_2822210_0_0_10"/>
<sequence>MARLYLSFGKRVGCCECNHGNKLISPTRRRLGTERLKRFLYFGGIHTRNAVVMMGLSCAAKGFYHT</sequence>
<evidence type="ECO:0000313" key="2">
    <source>
        <dbReference type="Proteomes" id="UP000016496"/>
    </source>
</evidence>